<sequence>MLKRIAILIAALLAFPAQALANDLEGAWALKIDDAIIFIFELDQAEDGAWSGSWTRPAEFGTNGAVFGRISGSTTLQAVGGAERDGAVRLVFRERGQSNVFQFEQTGEHQVRMTYVDTPLEPFPLIRVAPGSAIGPFEEGRIYDRDNAVTEEPYVDIVPDAEEASEQPEEMTERDGLSDDFLTDLDEARASEETDAAIESASSEEVAEERACEDLRGDTPPTAAELDALWGDDYEAIGSGLDIREYTLSNGDTARVTILGERIYVNRCGAED</sequence>
<evidence type="ECO:0000313" key="2">
    <source>
        <dbReference type="EMBL" id="MBH5321754.1"/>
    </source>
</evidence>
<keyword evidence="1" id="KW-0732">Signal</keyword>
<protein>
    <recommendedName>
        <fullName evidence="4">DUF306 domain-containing protein</fullName>
    </recommendedName>
</protein>
<dbReference type="EMBL" id="JAEANY010000001">
    <property type="protein sequence ID" value="MBH5321754.1"/>
    <property type="molecule type" value="Genomic_DNA"/>
</dbReference>
<keyword evidence="3" id="KW-1185">Reference proteome</keyword>
<comment type="caution">
    <text evidence="2">The sequence shown here is derived from an EMBL/GenBank/DDBJ whole genome shotgun (WGS) entry which is preliminary data.</text>
</comment>
<dbReference type="Proteomes" id="UP000602442">
    <property type="component" value="Unassembled WGS sequence"/>
</dbReference>
<feature type="signal peptide" evidence="1">
    <location>
        <begin position="1"/>
        <end position="21"/>
    </location>
</feature>
<evidence type="ECO:0000313" key="3">
    <source>
        <dbReference type="Proteomes" id="UP000602442"/>
    </source>
</evidence>
<gene>
    <name evidence="2" type="ORF">I5L03_04035</name>
</gene>
<dbReference type="RefSeq" id="WP_197920413.1">
    <property type="nucleotide sequence ID" value="NZ_CAWPTA010000006.1"/>
</dbReference>
<reference evidence="2 3" key="1">
    <citation type="submission" date="2020-11" db="EMBL/GenBank/DDBJ databases">
        <title>Erythrobacter sediminis sp. nov., a marine bacterium from a tidal flat of Garorim Bay.</title>
        <authorList>
            <person name="Kim D."/>
            <person name="Yoo Y."/>
            <person name="Kim J.-J."/>
        </authorList>
    </citation>
    <scope>NUCLEOTIDE SEQUENCE [LARGE SCALE GENOMIC DNA]</scope>
    <source>
        <strain evidence="2 3">JGD-13</strain>
    </source>
</reference>
<proteinExistence type="predicted"/>
<evidence type="ECO:0000256" key="1">
    <source>
        <dbReference type="SAM" id="SignalP"/>
    </source>
</evidence>
<organism evidence="2 3">
    <name type="scientific">Aurantiacibacter sediminis</name>
    <dbReference type="NCBI Taxonomy" id="2793064"/>
    <lineage>
        <taxon>Bacteria</taxon>
        <taxon>Pseudomonadati</taxon>
        <taxon>Pseudomonadota</taxon>
        <taxon>Alphaproteobacteria</taxon>
        <taxon>Sphingomonadales</taxon>
        <taxon>Erythrobacteraceae</taxon>
        <taxon>Aurantiacibacter</taxon>
    </lineage>
</organism>
<feature type="chain" id="PRO_5047486446" description="DUF306 domain-containing protein" evidence="1">
    <location>
        <begin position="22"/>
        <end position="272"/>
    </location>
</feature>
<evidence type="ECO:0008006" key="4">
    <source>
        <dbReference type="Google" id="ProtNLM"/>
    </source>
</evidence>
<name>A0ABS0N1C2_9SPHN</name>
<accession>A0ABS0N1C2</accession>